<accession>A0A4R3JFV3</accession>
<name>A0A4R3JFV3_9PROT</name>
<evidence type="ECO:0000313" key="2">
    <source>
        <dbReference type="Proteomes" id="UP000295304"/>
    </source>
</evidence>
<gene>
    <name evidence="1" type="ORF">EDD55_10179</name>
</gene>
<reference evidence="1 2" key="1">
    <citation type="submission" date="2019-03" db="EMBL/GenBank/DDBJ databases">
        <title>Genomic Encyclopedia of Type Strains, Phase IV (KMG-IV): sequencing the most valuable type-strain genomes for metagenomic binning, comparative biology and taxonomic classification.</title>
        <authorList>
            <person name="Goeker M."/>
        </authorList>
    </citation>
    <scope>NUCLEOTIDE SEQUENCE [LARGE SCALE GENOMIC DNA]</scope>
    <source>
        <strain evidence="1 2">DSM 101688</strain>
    </source>
</reference>
<organism evidence="1 2">
    <name type="scientific">Varunaivibrio sulfuroxidans</name>
    <dbReference type="NCBI Taxonomy" id="1773489"/>
    <lineage>
        <taxon>Bacteria</taxon>
        <taxon>Pseudomonadati</taxon>
        <taxon>Pseudomonadota</taxon>
        <taxon>Alphaproteobacteria</taxon>
        <taxon>Rhodospirillales</taxon>
        <taxon>Magnetovibrionaceae</taxon>
        <taxon>Varunaivibrio</taxon>
    </lineage>
</organism>
<protein>
    <submittedName>
        <fullName evidence="1">Uncharacterized protein</fullName>
    </submittedName>
</protein>
<keyword evidence="2" id="KW-1185">Reference proteome</keyword>
<evidence type="ECO:0000313" key="1">
    <source>
        <dbReference type="EMBL" id="TCS64752.1"/>
    </source>
</evidence>
<comment type="caution">
    <text evidence="1">The sequence shown here is derived from an EMBL/GenBank/DDBJ whole genome shotgun (WGS) entry which is preliminary data.</text>
</comment>
<proteinExistence type="predicted"/>
<dbReference type="EMBL" id="SLZW01000001">
    <property type="protein sequence ID" value="TCS64752.1"/>
    <property type="molecule type" value="Genomic_DNA"/>
</dbReference>
<sequence>MRGTSATCLIIGRQNGQKPPCAISLGGIFSPGFRATRLYPSEVQATTTLRAASSFARSTPFADAPGTIIEAMMLRHIAHSVSRAIAARRDLADVAAVHARGREPMFAARRNIAKNWRSGPTLT</sequence>
<dbReference type="Proteomes" id="UP000295304">
    <property type="component" value="Unassembled WGS sequence"/>
</dbReference>
<dbReference type="AlphaFoldDB" id="A0A4R3JFV3"/>